<evidence type="ECO:0000313" key="5">
    <source>
        <dbReference type="Proteomes" id="UP000053097"/>
    </source>
</evidence>
<dbReference type="GO" id="GO:0000164">
    <property type="term" value="C:protein phosphatase type 1 complex"/>
    <property type="evidence" value="ECO:0007669"/>
    <property type="project" value="TreeGrafter"/>
</dbReference>
<keyword evidence="5" id="KW-1185">Reference proteome</keyword>
<evidence type="ECO:0000256" key="2">
    <source>
        <dbReference type="SAM" id="SignalP"/>
    </source>
</evidence>
<feature type="signal peptide" evidence="2">
    <location>
        <begin position="1"/>
        <end position="25"/>
    </location>
</feature>
<name>A0A026W8Q1_OOCBI</name>
<dbReference type="OrthoDB" id="5976067at2759"/>
<dbReference type="InterPro" id="IPR051254">
    <property type="entry name" value="PPP1R15"/>
</dbReference>
<proteinExistence type="predicted"/>
<dbReference type="GO" id="GO:0034976">
    <property type="term" value="P:response to endoplasmic reticulum stress"/>
    <property type="evidence" value="ECO:0007669"/>
    <property type="project" value="TreeGrafter"/>
</dbReference>
<organism evidence="3 5">
    <name type="scientific">Ooceraea biroi</name>
    <name type="common">Clonal raider ant</name>
    <name type="synonym">Cerapachys biroi</name>
    <dbReference type="NCBI Taxonomy" id="2015173"/>
    <lineage>
        <taxon>Eukaryota</taxon>
        <taxon>Metazoa</taxon>
        <taxon>Ecdysozoa</taxon>
        <taxon>Arthropoda</taxon>
        <taxon>Hexapoda</taxon>
        <taxon>Insecta</taxon>
        <taxon>Pterygota</taxon>
        <taxon>Neoptera</taxon>
        <taxon>Endopterygota</taxon>
        <taxon>Hymenoptera</taxon>
        <taxon>Apocrita</taxon>
        <taxon>Aculeata</taxon>
        <taxon>Formicoidea</taxon>
        <taxon>Formicidae</taxon>
        <taxon>Dorylinae</taxon>
        <taxon>Ooceraea</taxon>
    </lineage>
</organism>
<dbReference type="PANTHER" id="PTHR16489:SF12">
    <property type="entry name" value="GH11727P"/>
    <property type="match status" value="1"/>
</dbReference>
<gene>
    <name evidence="4" type="ORF">DMN91_007375</name>
    <name evidence="3" type="ORF">X777_09673</name>
</gene>
<feature type="compositionally biased region" description="Polar residues" evidence="1">
    <location>
        <begin position="417"/>
        <end position="428"/>
    </location>
</feature>
<evidence type="ECO:0000313" key="6">
    <source>
        <dbReference type="Proteomes" id="UP000279307"/>
    </source>
</evidence>
<dbReference type="Proteomes" id="UP000053097">
    <property type="component" value="Unassembled WGS sequence"/>
</dbReference>
<reference evidence="3 5" key="1">
    <citation type="journal article" date="2014" name="Curr. Biol.">
        <title>The genome of the clonal raider ant Cerapachys biroi.</title>
        <authorList>
            <person name="Oxley P.R."/>
            <person name="Ji L."/>
            <person name="Fetter-Pruneda I."/>
            <person name="McKenzie S.K."/>
            <person name="Li C."/>
            <person name="Hu H."/>
            <person name="Zhang G."/>
            <person name="Kronauer D.J."/>
        </authorList>
    </citation>
    <scope>NUCLEOTIDE SEQUENCE [LARGE SCALE GENOMIC DNA]</scope>
</reference>
<reference evidence="4" key="3">
    <citation type="submission" date="2018-07" db="EMBL/GenBank/DDBJ databases">
        <authorList>
            <person name="Mckenzie S.K."/>
            <person name="Kronauer D.J.C."/>
        </authorList>
    </citation>
    <scope>NUCLEOTIDE SEQUENCE</scope>
    <source>
        <strain evidence="4">Clonal line C1</strain>
    </source>
</reference>
<dbReference type="AlphaFoldDB" id="A0A026W8Q1"/>
<protein>
    <submittedName>
        <fullName evidence="3">Protein phosphatase 1 regulatory subunit 15A</fullName>
    </submittedName>
</protein>
<dbReference type="EMBL" id="QOIP01000007">
    <property type="protein sequence ID" value="RLU20762.1"/>
    <property type="molecule type" value="Genomic_DNA"/>
</dbReference>
<dbReference type="GO" id="GO:0019888">
    <property type="term" value="F:protein phosphatase regulator activity"/>
    <property type="evidence" value="ECO:0007669"/>
    <property type="project" value="TreeGrafter"/>
</dbReference>
<reference evidence="4 6" key="2">
    <citation type="journal article" date="2018" name="Genome Res.">
        <title>The genomic architecture and molecular evolution of ant odorant receptors.</title>
        <authorList>
            <person name="McKenzie S.K."/>
            <person name="Kronauer D.J.C."/>
        </authorList>
    </citation>
    <scope>NUCLEOTIDE SEQUENCE [LARGE SCALE GENOMIC DNA]</scope>
    <source>
        <strain evidence="4">Clonal line C1</strain>
    </source>
</reference>
<sequence length="616" mass="69884">MPGVPLHLGLLSLDLSSEFASCSSASPSCESNVHPAKHTETPSKVAMENIYSTNHVLRGEGNEESPVKCEKKNNFIQTVWNKLARKSAMIFKMDSALSVTVVNNDIIDTNFFEHSAEHKKQPIDEPYNFEIQEKKSLDIKQIPQHTCFEDLKPVDTFKPFIMDHEKFWLYYDDTNEDYMTWTNEHQTVKDSAEDMGFSDTCKDSDAMESHISCNREAVESTNLCPMDVDLEESVESCEEKLGEEKTVPPNININEDASVSAESFCIVSKSDVLPQLAEDPIKEIPISTRLSDMCQKVWKDVTDPFSYGPTCVEDMSEVAAKRLKQHHWKKSTNAVATGKGRGRAKSQLRRSGVSQTSHRKQPRDNFDIDIEDDYEAWQNVEAYHAIEDNHSLSSEPGYFDDAHGYDVTDDAQPIGQTVSPATFNSSDILSMKDKSPTKKETWQGAAESPIQRYVLDSSIAIDEDYKSEKCAQGVPHRDSLRSRLLSESSVDSEDSFCILFDAESEAENTIDIDCDETNSSDQDSEDDSMDTINEDDQSIEELMEARKVKFNPTPIVHVMIKWNYAYRAARKGPWEEMARDNERFRGRINSIAAVLNPILTNQHRLQIWQERFAIQE</sequence>
<dbReference type="Proteomes" id="UP000279307">
    <property type="component" value="Chromosome 7"/>
</dbReference>
<feature type="region of interest" description="Disordered" evidence="1">
    <location>
        <begin position="417"/>
        <end position="444"/>
    </location>
</feature>
<feature type="region of interest" description="Disordered" evidence="1">
    <location>
        <begin position="329"/>
        <end position="367"/>
    </location>
</feature>
<evidence type="ECO:0000313" key="4">
    <source>
        <dbReference type="EMBL" id="RLU20762.1"/>
    </source>
</evidence>
<keyword evidence="2" id="KW-0732">Signal</keyword>
<accession>A0A026W8Q1</accession>
<dbReference type="GO" id="GO:0005783">
    <property type="term" value="C:endoplasmic reticulum"/>
    <property type="evidence" value="ECO:0007669"/>
    <property type="project" value="TreeGrafter"/>
</dbReference>
<dbReference type="EMBL" id="KK107390">
    <property type="protein sequence ID" value="EZA51404.1"/>
    <property type="molecule type" value="Genomic_DNA"/>
</dbReference>
<dbReference type="PANTHER" id="PTHR16489">
    <property type="entry name" value="GH11727P"/>
    <property type="match status" value="1"/>
</dbReference>
<feature type="region of interest" description="Disordered" evidence="1">
    <location>
        <begin position="509"/>
        <end position="531"/>
    </location>
</feature>
<feature type="compositionally biased region" description="Basic and acidic residues" evidence="1">
    <location>
        <begin position="430"/>
        <end position="441"/>
    </location>
</feature>
<evidence type="ECO:0000313" key="3">
    <source>
        <dbReference type="EMBL" id="EZA51404.1"/>
    </source>
</evidence>
<evidence type="ECO:0000256" key="1">
    <source>
        <dbReference type="SAM" id="MobiDB-lite"/>
    </source>
</evidence>
<feature type="chain" id="PRO_5033208254" evidence="2">
    <location>
        <begin position="26"/>
        <end position="616"/>
    </location>
</feature>